<protein>
    <submittedName>
        <fullName evidence="2">DUF3014 domain-containing protein</fullName>
    </submittedName>
</protein>
<evidence type="ECO:0000313" key="2">
    <source>
        <dbReference type="EMBL" id="MBW8185691.1"/>
    </source>
</evidence>
<dbReference type="InterPro" id="IPR021382">
    <property type="entry name" value="DUF3014"/>
</dbReference>
<keyword evidence="1" id="KW-1133">Transmembrane helix</keyword>
<dbReference type="EMBL" id="JAHZST010000016">
    <property type="protein sequence ID" value="MBW8185691.1"/>
    <property type="molecule type" value="Genomic_DNA"/>
</dbReference>
<keyword evidence="3" id="KW-1185">Reference proteome</keyword>
<feature type="transmembrane region" description="Helical" evidence="1">
    <location>
        <begin position="20"/>
        <end position="40"/>
    </location>
</feature>
<keyword evidence="1" id="KW-0472">Membrane</keyword>
<dbReference type="Proteomes" id="UP001195963">
    <property type="component" value="Unassembled WGS sequence"/>
</dbReference>
<gene>
    <name evidence="2" type="ORF">K0625_18790</name>
</gene>
<evidence type="ECO:0000256" key="1">
    <source>
        <dbReference type="SAM" id="Phobius"/>
    </source>
</evidence>
<comment type="caution">
    <text evidence="2">The sequence shown here is derived from an EMBL/GenBank/DDBJ whole genome shotgun (WGS) entry which is preliminary data.</text>
</comment>
<proteinExistence type="predicted"/>
<evidence type="ECO:0000313" key="3">
    <source>
        <dbReference type="Proteomes" id="UP001195963"/>
    </source>
</evidence>
<dbReference type="RefSeq" id="WP_220111090.1">
    <property type="nucleotide sequence ID" value="NZ_JAHZST010000016.1"/>
</dbReference>
<name>A0ABS7E7P4_9GAMM</name>
<dbReference type="Pfam" id="PF11219">
    <property type="entry name" value="DUF3014"/>
    <property type="match status" value="1"/>
</dbReference>
<organism evidence="2 3">
    <name type="scientific">Shewanella nanhaiensis</name>
    <dbReference type="NCBI Taxonomy" id="2864872"/>
    <lineage>
        <taxon>Bacteria</taxon>
        <taxon>Pseudomonadati</taxon>
        <taxon>Pseudomonadota</taxon>
        <taxon>Gammaproteobacteria</taxon>
        <taxon>Alteromonadales</taxon>
        <taxon>Shewanellaceae</taxon>
        <taxon>Shewanella</taxon>
    </lineage>
</organism>
<accession>A0ABS7E7P4</accession>
<keyword evidence="1" id="KW-0812">Transmembrane</keyword>
<sequence>MQVNQEDRIAPQEKSAGANALAIVAIVVVLLLSGGAYYYFSSQEPVQPEIVEVVELPDPVPAEPLPTEAPIPEPVIEVKPEPVVIEEAPVVPEVEPLPSLSQSDEFVSIKAVEMADGMKIEPLMVEQDLVRHFVVFVDNLAQGELARKVSPMKAPNRVFTVSEITNKTYLNPDSYHRYDLYADLVSGLDEEQLAKTYQELTPLLGEAFEELGYGDMSFNDRMVEAIDVMLDAPIIDSPIELDGVSVNYQFVDPQLEALPNAQKLLIRMGPENSKKVKAALRKLKKHLAN</sequence>
<reference evidence="2 3" key="1">
    <citation type="submission" date="2021-07" db="EMBL/GenBank/DDBJ databases">
        <title>Shewanella sp. nov, isolated from SCS.</title>
        <authorList>
            <person name="Cao W.R."/>
        </authorList>
    </citation>
    <scope>NUCLEOTIDE SEQUENCE [LARGE SCALE GENOMIC DNA]</scope>
    <source>
        <strain evidence="2 3">NR704-98</strain>
    </source>
</reference>